<evidence type="ECO:0000313" key="2">
    <source>
        <dbReference type="Proteomes" id="UP000267164"/>
    </source>
</evidence>
<dbReference type="KEGG" id="nyu:D7D52_30080"/>
<dbReference type="Gene3D" id="3.40.50.150">
    <property type="entry name" value="Vaccinia Virus protein VP39"/>
    <property type="match status" value="1"/>
</dbReference>
<keyword evidence="2" id="KW-1185">Reference proteome</keyword>
<dbReference type="InterPro" id="IPR029063">
    <property type="entry name" value="SAM-dependent_MTases_sf"/>
</dbReference>
<dbReference type="CDD" id="cd02440">
    <property type="entry name" value="AdoMet_MTases"/>
    <property type="match status" value="1"/>
</dbReference>
<gene>
    <name evidence="1" type="ORF">D7D52_30080</name>
</gene>
<protein>
    <submittedName>
        <fullName evidence="1">SAM-dependent methyltransferase</fullName>
    </submittedName>
</protein>
<evidence type="ECO:0000313" key="1">
    <source>
        <dbReference type="EMBL" id="AYF77364.1"/>
    </source>
</evidence>
<name>A0A386ZJN2_9NOCA</name>
<dbReference type="SUPFAM" id="SSF53335">
    <property type="entry name" value="S-adenosyl-L-methionine-dependent methyltransferases"/>
    <property type="match status" value="1"/>
</dbReference>
<dbReference type="GO" id="GO:0008168">
    <property type="term" value="F:methyltransferase activity"/>
    <property type="evidence" value="ECO:0007669"/>
    <property type="project" value="UniProtKB-KW"/>
</dbReference>
<dbReference type="GO" id="GO:0032259">
    <property type="term" value="P:methylation"/>
    <property type="evidence" value="ECO:0007669"/>
    <property type="project" value="UniProtKB-KW"/>
</dbReference>
<dbReference type="InterPro" id="IPR006764">
    <property type="entry name" value="SAM_dep_MeTrfase_SAV2177_type"/>
</dbReference>
<dbReference type="Pfam" id="PF04672">
    <property type="entry name" value="Methyltransf_19"/>
    <property type="match status" value="1"/>
</dbReference>
<accession>A0A386ZJN2</accession>
<organism evidence="1 2">
    <name type="scientific">Nocardia yunnanensis</name>
    <dbReference type="NCBI Taxonomy" id="2382165"/>
    <lineage>
        <taxon>Bacteria</taxon>
        <taxon>Bacillati</taxon>
        <taxon>Actinomycetota</taxon>
        <taxon>Actinomycetes</taxon>
        <taxon>Mycobacteriales</taxon>
        <taxon>Nocardiaceae</taxon>
        <taxon>Nocardia</taxon>
    </lineage>
</organism>
<dbReference type="PIRSF" id="PIRSF017393">
    <property type="entry name" value="MTase_SAV2177"/>
    <property type="match status" value="1"/>
</dbReference>
<proteinExistence type="predicted"/>
<dbReference type="Proteomes" id="UP000267164">
    <property type="component" value="Chromosome"/>
</dbReference>
<keyword evidence="1" id="KW-0489">Methyltransferase</keyword>
<dbReference type="AlphaFoldDB" id="A0A386ZJN2"/>
<dbReference type="OrthoDB" id="4134439at2"/>
<reference evidence="1 2" key="1">
    <citation type="submission" date="2018-09" db="EMBL/GenBank/DDBJ databases">
        <title>Nocardia yunnanensis sp. nov., an actinomycete isolated from a soil sample.</title>
        <authorList>
            <person name="Zhang J."/>
        </authorList>
    </citation>
    <scope>NUCLEOTIDE SEQUENCE [LARGE SCALE GENOMIC DNA]</scope>
    <source>
        <strain evidence="1 2">CFHS0054</strain>
    </source>
</reference>
<dbReference type="EMBL" id="CP032568">
    <property type="protein sequence ID" value="AYF77364.1"/>
    <property type="molecule type" value="Genomic_DNA"/>
</dbReference>
<dbReference type="RefSeq" id="WP_120741757.1">
    <property type="nucleotide sequence ID" value="NZ_CP032568.1"/>
</dbReference>
<keyword evidence="1" id="KW-0808">Transferase</keyword>
<sequence length="263" mass="29131">MDGEIPLDQPHTSRVYDYFLDGKDNYEVDRKAAEEILKVWPNIRTAARVNRQFMHRSTRFLAESGVRQFLDIGTGIPTEPNLHQVAQAVTPEARVVYVDNDPVVLAYARALMTGTAAGSTTYIQGDVRDPAAILRSAELLEALDLSQPVGLSMIALLHFVEADIPAILSGFLDALAPGSYLVICAITPDFAPEQVLPAQEVYRVRRLPAQVRHYDEMVGWFAGLDLIDPGVVPPHRWRLGETSEFTEAFDAKVSCWCGVGRKP</sequence>